<dbReference type="Pfam" id="PF00560">
    <property type="entry name" value="LRR_1"/>
    <property type="match status" value="1"/>
</dbReference>
<dbReference type="InParanoid" id="A0A482WLK9"/>
<keyword evidence="1" id="KW-0433">Leucine-rich repeat</keyword>
<dbReference type="InterPro" id="IPR032675">
    <property type="entry name" value="LRR_dom_sf"/>
</dbReference>
<dbReference type="PROSITE" id="PS50088">
    <property type="entry name" value="ANK_REPEAT"/>
    <property type="match status" value="2"/>
</dbReference>
<dbReference type="AlphaFoldDB" id="A0A482WLK9"/>
<dbReference type="Gene3D" id="1.25.40.20">
    <property type="entry name" value="Ankyrin repeat-containing domain"/>
    <property type="match status" value="1"/>
</dbReference>
<dbReference type="PANTHER" id="PTHR24198:SF169">
    <property type="entry name" value="NON-SPECIFIC SERINE_THREONINE PROTEIN KINASE"/>
    <property type="match status" value="1"/>
</dbReference>
<comment type="caution">
    <text evidence="5">The sequence shown here is derived from an EMBL/GenBank/DDBJ whole genome shotgun (WGS) entry which is preliminary data.</text>
</comment>
<organism evidence="5 6">
    <name type="scientific">Laodelphax striatellus</name>
    <name type="common">Small brown planthopper</name>
    <name type="synonym">Delphax striatella</name>
    <dbReference type="NCBI Taxonomy" id="195883"/>
    <lineage>
        <taxon>Eukaryota</taxon>
        <taxon>Metazoa</taxon>
        <taxon>Ecdysozoa</taxon>
        <taxon>Arthropoda</taxon>
        <taxon>Hexapoda</taxon>
        <taxon>Insecta</taxon>
        <taxon>Pterygota</taxon>
        <taxon>Neoptera</taxon>
        <taxon>Paraneoptera</taxon>
        <taxon>Hemiptera</taxon>
        <taxon>Auchenorrhyncha</taxon>
        <taxon>Fulgoroidea</taxon>
        <taxon>Delphacidae</taxon>
        <taxon>Criomorphinae</taxon>
        <taxon>Laodelphax</taxon>
    </lineage>
</organism>
<evidence type="ECO:0000256" key="4">
    <source>
        <dbReference type="PROSITE-ProRule" id="PRU00023"/>
    </source>
</evidence>
<keyword evidence="6" id="KW-1185">Reference proteome</keyword>
<dbReference type="InterPro" id="IPR003591">
    <property type="entry name" value="Leu-rich_rpt_typical-subtyp"/>
</dbReference>
<dbReference type="SUPFAM" id="SSF52058">
    <property type="entry name" value="L domain-like"/>
    <property type="match status" value="1"/>
</dbReference>
<evidence type="ECO:0000256" key="3">
    <source>
        <dbReference type="ARBA" id="ARBA00023043"/>
    </source>
</evidence>
<dbReference type="SMART" id="SM00369">
    <property type="entry name" value="LRR_TYP"/>
    <property type="match status" value="5"/>
</dbReference>
<feature type="repeat" description="ANK" evidence="4">
    <location>
        <begin position="46"/>
        <end position="78"/>
    </location>
</feature>
<dbReference type="PROSITE" id="PS50297">
    <property type="entry name" value="ANK_REP_REGION"/>
    <property type="match status" value="1"/>
</dbReference>
<dbReference type="SMART" id="SM00248">
    <property type="entry name" value="ANK"/>
    <property type="match status" value="3"/>
</dbReference>
<feature type="non-terminal residue" evidence="5">
    <location>
        <position position="584"/>
    </location>
</feature>
<sequence>MDISTPEEEDFPGRLLHQAALWDNAELLEDLLRGDQLAHINSQDSWGRTPLHAASTTENSRCLRVLLQAGADPNIPCGPRGDNKTPLHTCSEHGFVGNVMLLLAHNGDLVSRDSCGMTALDIAEKGEHAECMQVLKQAADARELARQSSYLALREAVASGDVATVRNIIFDLGPEAELLINMAPSGSNTLLFICRWPNPSYYQVFAFVHSLLQGTKRCRRYSAQAISRVSATTHSGMLVTNSCSLHKRPSTHHGATAKIPLSAALVVYLCAYPDPEHRINKKAMNEKIPSSSSQFGALQNLTYSNMFANTPVMINWHCQRCQLTQIRPQWLVDAALHVNPKLKLNPRSQDVVLYAITRLDISNNALAWLPPMLFQLHSLRYLNVAQNKIEKLPTNEDFMDVDTRNKRHSKSLKFVKGYSAPMLEELYLQDNRLEWLPEELFNLPALVTLDVCNNKLPALPFKMWRAQKLKELNDISDTGSVCSVDSTKSGDSEMLLNSPMKSSSSCLNSPEILSNNRTVQLLSHHNVWSRSVEVTEQILHPEHDASEDCSQLSSLNLAHNQFTSVPVVLSCLAVNLTRLNLSYN</sequence>
<reference evidence="5 6" key="1">
    <citation type="journal article" date="2017" name="Gigascience">
        <title>Genome sequence of the small brown planthopper, Laodelphax striatellus.</title>
        <authorList>
            <person name="Zhu J."/>
            <person name="Jiang F."/>
            <person name="Wang X."/>
            <person name="Yang P."/>
            <person name="Bao Y."/>
            <person name="Zhao W."/>
            <person name="Wang W."/>
            <person name="Lu H."/>
            <person name="Wang Q."/>
            <person name="Cui N."/>
            <person name="Li J."/>
            <person name="Chen X."/>
            <person name="Luo L."/>
            <person name="Yu J."/>
            <person name="Kang L."/>
            <person name="Cui F."/>
        </authorList>
    </citation>
    <scope>NUCLEOTIDE SEQUENCE [LARGE SCALE GENOMIC DNA]</scope>
    <source>
        <strain evidence="5">Lst14</strain>
    </source>
</reference>
<dbReference type="Gene3D" id="3.80.10.10">
    <property type="entry name" value="Ribonuclease Inhibitor"/>
    <property type="match status" value="2"/>
</dbReference>
<keyword evidence="3 4" id="KW-0040">ANK repeat</keyword>
<evidence type="ECO:0000256" key="1">
    <source>
        <dbReference type="ARBA" id="ARBA00022614"/>
    </source>
</evidence>
<dbReference type="OrthoDB" id="6602652at2759"/>
<proteinExistence type="predicted"/>
<keyword evidence="2" id="KW-0677">Repeat</keyword>
<gene>
    <name evidence="5" type="ORF">LSTR_LSTR009743</name>
</gene>
<evidence type="ECO:0000313" key="6">
    <source>
        <dbReference type="Proteomes" id="UP000291343"/>
    </source>
</evidence>
<dbReference type="PANTHER" id="PTHR24198">
    <property type="entry name" value="ANKYRIN REPEAT AND PROTEIN KINASE DOMAIN-CONTAINING PROTEIN"/>
    <property type="match status" value="1"/>
</dbReference>
<dbReference type="SUPFAM" id="SSF48403">
    <property type="entry name" value="Ankyrin repeat"/>
    <property type="match status" value="1"/>
</dbReference>
<dbReference type="InterPro" id="IPR002110">
    <property type="entry name" value="Ankyrin_rpt"/>
</dbReference>
<dbReference type="SMART" id="SM00364">
    <property type="entry name" value="LRR_BAC"/>
    <property type="match status" value="4"/>
</dbReference>
<protein>
    <submittedName>
        <fullName evidence="5">Uncharacterized protein</fullName>
    </submittedName>
</protein>
<dbReference type="EMBL" id="QKKF02032586">
    <property type="protein sequence ID" value="RZF34102.1"/>
    <property type="molecule type" value="Genomic_DNA"/>
</dbReference>
<dbReference type="PROSITE" id="PS51450">
    <property type="entry name" value="LRR"/>
    <property type="match status" value="2"/>
</dbReference>
<evidence type="ECO:0000313" key="5">
    <source>
        <dbReference type="EMBL" id="RZF34102.1"/>
    </source>
</evidence>
<evidence type="ECO:0000256" key="2">
    <source>
        <dbReference type="ARBA" id="ARBA00022737"/>
    </source>
</evidence>
<accession>A0A482WLK9</accession>
<dbReference type="STRING" id="195883.A0A482WLK9"/>
<dbReference type="Pfam" id="PF12796">
    <property type="entry name" value="Ank_2"/>
    <property type="match status" value="1"/>
</dbReference>
<feature type="repeat" description="ANK" evidence="4">
    <location>
        <begin position="82"/>
        <end position="114"/>
    </location>
</feature>
<name>A0A482WLK9_LAOST</name>
<dbReference type="Proteomes" id="UP000291343">
    <property type="component" value="Unassembled WGS sequence"/>
</dbReference>
<dbReference type="InterPro" id="IPR001611">
    <property type="entry name" value="Leu-rich_rpt"/>
</dbReference>
<dbReference type="InterPro" id="IPR036770">
    <property type="entry name" value="Ankyrin_rpt-contain_sf"/>
</dbReference>